<proteinExistence type="predicted"/>
<sequence>MGYRLRYEIPSGPADRRPSRHSPPAWMVFGSSDLDGAMLYRIDAAPFAIDGRDLPGADLRLGVRRQVRNGARRRIGALLDRIVRTGSGAVSASRAGRQSDPSASQPARSQTPLVTQP</sequence>
<evidence type="ECO:0000256" key="1">
    <source>
        <dbReference type="SAM" id="MobiDB-lite"/>
    </source>
</evidence>
<reference evidence="3" key="1">
    <citation type="submission" date="2016-03" db="EMBL/GenBank/DDBJ databases">
        <title>Complete genome sequence of the type strain Actinoalloteichus hymeniacidonis DSM 45092.</title>
        <authorList>
            <person name="Schaffert L."/>
            <person name="Albersmeier A."/>
            <person name="Winkler A."/>
            <person name="Kalinowski J."/>
            <person name="Zotchev S."/>
            <person name="Ruckert C."/>
        </authorList>
    </citation>
    <scope>NUCLEOTIDE SEQUENCE [LARGE SCALE GENOMIC DNA]</scope>
    <source>
        <strain evidence="3">HPA177(T) (DSM 45092(T))</strain>
    </source>
</reference>
<dbReference type="AlphaFoldDB" id="A0AAC9HSH2"/>
<keyword evidence="3" id="KW-1185">Reference proteome</keyword>
<gene>
    <name evidence="2" type="ORF">TL08_17655</name>
</gene>
<evidence type="ECO:0000313" key="3">
    <source>
        <dbReference type="Proteomes" id="UP000095210"/>
    </source>
</evidence>
<feature type="compositionally biased region" description="Polar residues" evidence="1">
    <location>
        <begin position="99"/>
        <end position="117"/>
    </location>
</feature>
<accession>A0AAC9HSH2</accession>
<dbReference type="Proteomes" id="UP000095210">
    <property type="component" value="Chromosome"/>
</dbReference>
<name>A0AAC9HSH2_9PSEU</name>
<organism evidence="2 3">
    <name type="scientific">Actinoalloteichus hymeniacidonis</name>
    <dbReference type="NCBI Taxonomy" id="340345"/>
    <lineage>
        <taxon>Bacteria</taxon>
        <taxon>Bacillati</taxon>
        <taxon>Actinomycetota</taxon>
        <taxon>Actinomycetes</taxon>
        <taxon>Pseudonocardiales</taxon>
        <taxon>Pseudonocardiaceae</taxon>
        <taxon>Actinoalloteichus</taxon>
    </lineage>
</organism>
<feature type="region of interest" description="Disordered" evidence="1">
    <location>
        <begin position="87"/>
        <end position="117"/>
    </location>
</feature>
<feature type="region of interest" description="Disordered" evidence="1">
    <location>
        <begin position="1"/>
        <end position="23"/>
    </location>
</feature>
<protein>
    <submittedName>
        <fullName evidence="2">Uncharacterized protein</fullName>
    </submittedName>
</protein>
<dbReference type="EMBL" id="CP014859">
    <property type="protein sequence ID" value="AOS64331.1"/>
    <property type="molecule type" value="Genomic_DNA"/>
</dbReference>
<dbReference type="KEGG" id="ahm:TL08_17655"/>
<evidence type="ECO:0000313" key="2">
    <source>
        <dbReference type="EMBL" id="AOS64331.1"/>
    </source>
</evidence>